<reference evidence="6 7" key="1">
    <citation type="submission" date="2019-05" db="EMBL/GenBank/DDBJ databases">
        <title>We sequenced the genome of Paenibacillus hemerocallicola KCTC 33185 for further insight into its adaptation and study the phylogeny of Paenibacillus.</title>
        <authorList>
            <person name="Narsing Rao M.P."/>
        </authorList>
    </citation>
    <scope>NUCLEOTIDE SEQUENCE [LARGE SCALE GENOMIC DNA]</scope>
    <source>
        <strain evidence="6 7">KCTC 33185</strain>
    </source>
</reference>
<dbReference type="PROSITE" id="PS01037">
    <property type="entry name" value="SBP_BACTERIAL_1"/>
    <property type="match status" value="1"/>
</dbReference>
<evidence type="ECO:0000256" key="1">
    <source>
        <dbReference type="ARBA" id="ARBA00004196"/>
    </source>
</evidence>
<dbReference type="SUPFAM" id="SSF53850">
    <property type="entry name" value="Periplasmic binding protein-like II"/>
    <property type="match status" value="1"/>
</dbReference>
<keyword evidence="4" id="KW-0732">Signal</keyword>
<comment type="caution">
    <text evidence="6">The sequence shown here is derived from an EMBL/GenBank/DDBJ whole genome shotgun (WGS) entry which is preliminary data.</text>
</comment>
<keyword evidence="5" id="KW-0574">Periplasm</keyword>
<dbReference type="PANTHER" id="PTHR43649">
    <property type="entry name" value="ARABINOSE-BINDING PROTEIN-RELATED"/>
    <property type="match status" value="1"/>
</dbReference>
<dbReference type="Gene3D" id="3.40.190.10">
    <property type="entry name" value="Periplasmic binding protein-like II"/>
    <property type="match status" value="1"/>
</dbReference>
<dbReference type="GO" id="GO:0030313">
    <property type="term" value="C:cell envelope"/>
    <property type="evidence" value="ECO:0007669"/>
    <property type="project" value="UniProtKB-SubCell"/>
</dbReference>
<dbReference type="Pfam" id="PF01547">
    <property type="entry name" value="SBP_bac_1"/>
    <property type="match status" value="1"/>
</dbReference>
<protein>
    <submittedName>
        <fullName evidence="6">Extracellular solute-binding protein</fullName>
    </submittedName>
</protein>
<gene>
    <name evidence="6" type="ORF">FE784_22455</name>
</gene>
<proteinExistence type="inferred from homology"/>
<dbReference type="OrthoDB" id="9782846at2"/>
<dbReference type="InterPro" id="IPR050490">
    <property type="entry name" value="Bact_solute-bd_prot1"/>
</dbReference>
<dbReference type="GO" id="GO:0055085">
    <property type="term" value="P:transmembrane transport"/>
    <property type="evidence" value="ECO:0007669"/>
    <property type="project" value="InterPro"/>
</dbReference>
<sequence>MSFPGRARCPNSRLMPALRRAGRRLHSSCGKTVRSGSAGSPARPFRPIRSWRLFRAVRLVRRGIGYRSGSAGCRRACRQTLMRRWICTSAIPMSFEPNKGVNTMVNKRRARAILCTAALMLAAGCGKTDGKGEAGKPAAQPEIDYSTMAAEVVIQDLSGGTEEKFNQSYGEFIKKKFPNFKVTFIPWKTGTKLPELTASGQNVDLVYGSMETISSPLIGSGQQYDMTELIKKHGVDLSKFEQTTIDGARAMGEGKLYFLPVTTMVQVMFYNKGIFDKFGVPYPKDGMTWDDVKELNQKLTRSEGGVNYMGYSASPNHILRMNQLSLPLYDPETKKPLLSDERWKTMFDTYFLNQATSNYQAWSTAKKKLPYYTEMTSTQELAMMVFNSQFPFDGPEYVKNIDWDLVSLPTLKEKPKVGSQASPRMFAITNTGKNKDAAMAIIRYLTSLEMQTQFSKQGYMTVLNDEGVKKLIGSESQFKGKNWQAVYYNQIAPKSYQSIYDGDLLNLFTPNVLKIVSGQTDINTALRSAQEEAEKFLQAEGKK</sequence>
<dbReference type="Proteomes" id="UP000307943">
    <property type="component" value="Unassembled WGS sequence"/>
</dbReference>
<evidence type="ECO:0000256" key="5">
    <source>
        <dbReference type="ARBA" id="ARBA00022764"/>
    </source>
</evidence>
<keyword evidence="3" id="KW-0813">Transport</keyword>
<accession>A0A5C4T4T6</accession>
<evidence type="ECO:0000256" key="2">
    <source>
        <dbReference type="ARBA" id="ARBA00008520"/>
    </source>
</evidence>
<comment type="subcellular location">
    <subcellularLocation>
        <location evidence="1">Cell envelope</location>
    </subcellularLocation>
</comment>
<evidence type="ECO:0000256" key="3">
    <source>
        <dbReference type="ARBA" id="ARBA00022448"/>
    </source>
</evidence>
<evidence type="ECO:0000256" key="4">
    <source>
        <dbReference type="ARBA" id="ARBA00022729"/>
    </source>
</evidence>
<dbReference type="InterPro" id="IPR006061">
    <property type="entry name" value="SBP_1_CS"/>
</dbReference>
<organism evidence="6 7">
    <name type="scientific">Paenibacillus hemerocallicola</name>
    <dbReference type="NCBI Taxonomy" id="1172614"/>
    <lineage>
        <taxon>Bacteria</taxon>
        <taxon>Bacillati</taxon>
        <taxon>Bacillota</taxon>
        <taxon>Bacilli</taxon>
        <taxon>Bacillales</taxon>
        <taxon>Paenibacillaceae</taxon>
        <taxon>Paenibacillus</taxon>
    </lineage>
</organism>
<dbReference type="PANTHER" id="PTHR43649:SF31">
    <property type="entry name" value="SN-GLYCEROL-3-PHOSPHATE-BINDING PERIPLASMIC PROTEIN UGPB"/>
    <property type="match status" value="1"/>
</dbReference>
<dbReference type="AlphaFoldDB" id="A0A5C4T4T6"/>
<evidence type="ECO:0000313" key="6">
    <source>
        <dbReference type="EMBL" id="TNJ64064.1"/>
    </source>
</evidence>
<comment type="similarity">
    <text evidence="2">Belongs to the bacterial solute-binding protein 1 family.</text>
</comment>
<keyword evidence="7" id="KW-1185">Reference proteome</keyword>
<evidence type="ECO:0000313" key="7">
    <source>
        <dbReference type="Proteomes" id="UP000307943"/>
    </source>
</evidence>
<dbReference type="EMBL" id="VDCQ01000034">
    <property type="protein sequence ID" value="TNJ64064.1"/>
    <property type="molecule type" value="Genomic_DNA"/>
</dbReference>
<dbReference type="InterPro" id="IPR006059">
    <property type="entry name" value="SBP"/>
</dbReference>
<name>A0A5C4T4T6_9BACL</name>